<feature type="region of interest" description="Disordered" evidence="2">
    <location>
        <begin position="35"/>
        <end position="65"/>
    </location>
</feature>
<dbReference type="GeneID" id="115874237"/>
<proteinExistence type="predicted"/>
<feature type="compositionally biased region" description="Basic and acidic residues" evidence="2">
    <location>
        <begin position="43"/>
        <end position="62"/>
    </location>
</feature>
<dbReference type="KEGG" id="soy:115874237"/>
<gene>
    <name evidence="4" type="primary">LOC115874237</name>
</gene>
<feature type="compositionally biased region" description="Acidic residues" evidence="2">
    <location>
        <begin position="178"/>
        <end position="188"/>
    </location>
</feature>
<accession>A0A6J2X2P6</accession>
<organism evidence="3 4">
    <name type="scientific">Sitophilus oryzae</name>
    <name type="common">Rice weevil</name>
    <name type="synonym">Curculio oryzae</name>
    <dbReference type="NCBI Taxonomy" id="7048"/>
    <lineage>
        <taxon>Eukaryota</taxon>
        <taxon>Metazoa</taxon>
        <taxon>Ecdysozoa</taxon>
        <taxon>Arthropoda</taxon>
        <taxon>Hexapoda</taxon>
        <taxon>Insecta</taxon>
        <taxon>Pterygota</taxon>
        <taxon>Neoptera</taxon>
        <taxon>Endopterygota</taxon>
        <taxon>Coleoptera</taxon>
        <taxon>Polyphaga</taxon>
        <taxon>Cucujiformia</taxon>
        <taxon>Curculionidae</taxon>
        <taxon>Dryophthorinae</taxon>
        <taxon>Sitophilus</taxon>
    </lineage>
</organism>
<feature type="coiled-coil region" evidence="1">
    <location>
        <begin position="348"/>
        <end position="379"/>
    </location>
</feature>
<feature type="region of interest" description="Disordered" evidence="2">
    <location>
        <begin position="79"/>
        <end position="215"/>
    </location>
</feature>
<feature type="compositionally biased region" description="Low complexity" evidence="2">
    <location>
        <begin position="138"/>
        <end position="165"/>
    </location>
</feature>
<evidence type="ECO:0000256" key="1">
    <source>
        <dbReference type="SAM" id="Coils"/>
    </source>
</evidence>
<dbReference type="InParanoid" id="A0A6J2X2P6"/>
<sequence>MSSKHICLCGKNHGKEPIVITVTCGKTYITGINSGENGSPISECDKTHPETPETTKGNEESNYKPVDNSAKELKHVEHKDDATNQNQHLVDEEFSDKNNKTEETKNFDDHLENTNLTSPEVNDTHAMDSNDTDEIKSNKSSKSNESNKSNRSNRSNTSNKSNNASIHSTDVDNKDSEFLDADGNDLEQNDINKVQEEPVSDELNNAESDTENKDGQNQTVMHMTNIAINTKPFFDSIFLTKDKYPKSTENECEACMVDILVLGKHVKGCKYCLPRPKLDCSFNDGNATFKTIGTISFPTNCSDIAPDPTNARLSCIFNGPESKYTELDNYYWTLFRKLEGHIKTDILLDKLNKNNNGLYEEYKQNKNILENNSNQDRMEQLEENSPHCSFAVDSPMQVQTVKMTTSRSVQIVPIGSKTKTRWYNLLLACFGTKNDNESTYHKIEDKYSTLSTCELSKYLKI</sequence>
<protein>
    <submittedName>
        <fullName evidence="4">Myb-like protein X</fullName>
    </submittedName>
</protein>
<feature type="compositionally biased region" description="Basic and acidic residues" evidence="2">
    <location>
        <begin position="89"/>
        <end position="112"/>
    </location>
</feature>
<evidence type="ECO:0000313" key="3">
    <source>
        <dbReference type="Proteomes" id="UP000504635"/>
    </source>
</evidence>
<feature type="compositionally biased region" description="Basic and acidic residues" evidence="2">
    <location>
        <begin position="122"/>
        <end position="137"/>
    </location>
</feature>
<keyword evidence="3" id="KW-1185">Reference proteome</keyword>
<dbReference type="AlphaFoldDB" id="A0A6J2X2P6"/>
<keyword evidence="1" id="KW-0175">Coiled coil</keyword>
<dbReference type="Proteomes" id="UP000504635">
    <property type="component" value="Unplaced"/>
</dbReference>
<reference evidence="4" key="1">
    <citation type="submission" date="2025-08" db="UniProtKB">
        <authorList>
            <consortium name="RefSeq"/>
        </authorList>
    </citation>
    <scope>IDENTIFICATION</scope>
    <source>
        <tissue evidence="4">Gonads</tissue>
    </source>
</reference>
<evidence type="ECO:0000256" key="2">
    <source>
        <dbReference type="SAM" id="MobiDB-lite"/>
    </source>
</evidence>
<dbReference type="RefSeq" id="XP_030745194.1">
    <property type="nucleotide sequence ID" value="XM_030889334.1"/>
</dbReference>
<name>A0A6J2X2P6_SITOR</name>
<evidence type="ECO:0000313" key="4">
    <source>
        <dbReference type="RefSeq" id="XP_030745194.1"/>
    </source>
</evidence>